<protein>
    <submittedName>
        <fullName evidence="1">Uncharacterized protein</fullName>
    </submittedName>
</protein>
<name>A0A4R1CJT6_9ACTN</name>
<dbReference type="Proteomes" id="UP000295453">
    <property type="component" value="Unassembled WGS sequence"/>
</dbReference>
<dbReference type="EMBL" id="SJZJ01000004">
    <property type="protein sequence ID" value="TCJ30446.1"/>
    <property type="molecule type" value="Genomic_DNA"/>
</dbReference>
<sequence>MEIPTLLPPDQMPPIVDQASLEHHWRALMGKLGFGRPRVWVLLIQRSRGLMVSEVDELPLRPEDDAASGLRHVFGSFDGVEPAFLYCRPGSSALSAADRAWVDVLVAASDAWPVHVANDVELRVVAPDDLI</sequence>
<dbReference type="AlphaFoldDB" id="A0A4R1CJT6"/>
<dbReference type="RefSeq" id="WP_131581946.1">
    <property type="nucleotide sequence ID" value="NZ_SJZJ01000004.1"/>
</dbReference>
<evidence type="ECO:0000313" key="2">
    <source>
        <dbReference type="Proteomes" id="UP000295453"/>
    </source>
</evidence>
<keyword evidence="2" id="KW-1185">Reference proteome</keyword>
<dbReference type="OrthoDB" id="4373027at2"/>
<reference evidence="1 2" key="1">
    <citation type="submission" date="2019-03" db="EMBL/GenBank/DDBJ databases">
        <authorList>
            <person name="Kim M.K.M."/>
        </authorList>
    </citation>
    <scope>NUCLEOTIDE SEQUENCE [LARGE SCALE GENOMIC DNA]</scope>
    <source>
        <strain evidence="1 2">18JY15-6</strain>
    </source>
</reference>
<accession>A0A4R1CJT6</accession>
<evidence type="ECO:0000313" key="1">
    <source>
        <dbReference type="EMBL" id="TCJ30446.1"/>
    </source>
</evidence>
<proteinExistence type="predicted"/>
<gene>
    <name evidence="1" type="ORF">EPD65_04405</name>
</gene>
<organism evidence="1 2">
    <name type="scientific">Nocardioides jejuensis</name>
    <dbReference type="NCBI Taxonomy" id="2502782"/>
    <lineage>
        <taxon>Bacteria</taxon>
        <taxon>Bacillati</taxon>
        <taxon>Actinomycetota</taxon>
        <taxon>Actinomycetes</taxon>
        <taxon>Propionibacteriales</taxon>
        <taxon>Nocardioidaceae</taxon>
        <taxon>Nocardioides</taxon>
    </lineage>
</organism>
<comment type="caution">
    <text evidence="1">The sequence shown here is derived from an EMBL/GenBank/DDBJ whole genome shotgun (WGS) entry which is preliminary data.</text>
</comment>